<dbReference type="Proteomes" id="UP000034752">
    <property type="component" value="Unassembled WGS sequence"/>
</dbReference>
<keyword evidence="6 13" id="KW-0237">DNA synthesis</keyword>
<comment type="caution">
    <text evidence="17">The sequence shown here is derived from an EMBL/GenBank/DDBJ whole genome shotgun (WGS) entry which is preliminary data.</text>
</comment>
<dbReference type="GO" id="GO:0050897">
    <property type="term" value="F:cobalt ion binding"/>
    <property type="evidence" value="ECO:0007669"/>
    <property type="project" value="InterPro"/>
</dbReference>
<dbReference type="InterPro" id="IPR013344">
    <property type="entry name" value="RNR_NrdJ/NrdZ"/>
</dbReference>
<evidence type="ECO:0000256" key="3">
    <source>
        <dbReference type="ARBA" id="ARBA00012274"/>
    </source>
</evidence>
<dbReference type="AlphaFoldDB" id="A0A0G1HZE4"/>
<dbReference type="PANTHER" id="PTHR43371">
    <property type="entry name" value="VITAMIN B12-DEPENDENT RIBONUCLEOTIDE REDUCTASE"/>
    <property type="match status" value="1"/>
</dbReference>
<evidence type="ECO:0000256" key="14">
    <source>
        <dbReference type="SAM" id="MobiDB-lite"/>
    </source>
</evidence>
<dbReference type="EC" id="1.17.4.1" evidence="3 13"/>
<evidence type="ECO:0000256" key="8">
    <source>
        <dbReference type="ARBA" id="ARBA00023002"/>
    </source>
</evidence>
<organism evidence="17 18">
    <name type="scientific">candidate division Kazan bacterium GW2011_GWA1_44_22</name>
    <dbReference type="NCBI Taxonomy" id="1620410"/>
    <lineage>
        <taxon>Bacteria</taxon>
        <taxon>Bacteria division Kazan-3B-28</taxon>
    </lineage>
</organism>
<evidence type="ECO:0000256" key="5">
    <source>
        <dbReference type="ARBA" id="ARBA00022628"/>
    </source>
</evidence>
<dbReference type="GO" id="GO:0000166">
    <property type="term" value="F:nucleotide binding"/>
    <property type="evidence" value="ECO:0007669"/>
    <property type="project" value="UniProtKB-KW"/>
</dbReference>
<evidence type="ECO:0000256" key="7">
    <source>
        <dbReference type="ARBA" id="ARBA00022741"/>
    </source>
</evidence>
<protein>
    <recommendedName>
        <fullName evidence="4 13">Vitamin B12-dependent ribonucleotide reductase</fullName>
        <ecNumber evidence="3 13">1.17.4.1</ecNumber>
    </recommendedName>
</protein>
<dbReference type="NCBIfam" id="TIGR02504">
    <property type="entry name" value="NrdJ_Z"/>
    <property type="match status" value="1"/>
</dbReference>
<dbReference type="NCBIfam" id="NF005122">
    <property type="entry name" value="PRK06556.1"/>
    <property type="match status" value="1"/>
</dbReference>
<evidence type="ECO:0000256" key="1">
    <source>
        <dbReference type="ARBA" id="ARBA00001922"/>
    </source>
</evidence>
<dbReference type="Pfam" id="PF02867">
    <property type="entry name" value="Ribonuc_red_lgC"/>
    <property type="match status" value="1"/>
</dbReference>
<dbReference type="InterPro" id="IPR050862">
    <property type="entry name" value="RdRp_reductase_class-2"/>
</dbReference>
<evidence type="ECO:0000256" key="11">
    <source>
        <dbReference type="ARBA" id="ARBA00025437"/>
    </source>
</evidence>
<dbReference type="PRINTS" id="PR01183">
    <property type="entry name" value="RIBORDTASEM1"/>
</dbReference>
<dbReference type="EMBL" id="LCIJ01000023">
    <property type="protein sequence ID" value="KKT51943.1"/>
    <property type="molecule type" value="Genomic_DNA"/>
</dbReference>
<dbReference type="CDD" id="cd02888">
    <property type="entry name" value="RNR_II_dimer"/>
    <property type="match status" value="1"/>
</dbReference>
<dbReference type="GO" id="GO:0071897">
    <property type="term" value="P:DNA biosynthetic process"/>
    <property type="evidence" value="ECO:0007669"/>
    <property type="project" value="UniProtKB-KW"/>
</dbReference>
<dbReference type="Gene3D" id="3.20.70.20">
    <property type="match status" value="1"/>
</dbReference>
<keyword evidence="10 13" id="KW-0170">Cobalt</keyword>
<evidence type="ECO:0000313" key="17">
    <source>
        <dbReference type="EMBL" id="KKT51943.1"/>
    </source>
</evidence>
<evidence type="ECO:0000256" key="4">
    <source>
        <dbReference type="ARBA" id="ARBA00014409"/>
    </source>
</evidence>
<evidence type="ECO:0000256" key="6">
    <source>
        <dbReference type="ARBA" id="ARBA00022634"/>
    </source>
</evidence>
<evidence type="ECO:0000256" key="13">
    <source>
        <dbReference type="RuleBase" id="RU364064"/>
    </source>
</evidence>
<dbReference type="PATRIC" id="fig|1620410.3.peg.336"/>
<evidence type="ECO:0000256" key="2">
    <source>
        <dbReference type="ARBA" id="ARBA00007405"/>
    </source>
</evidence>
<dbReference type="Pfam" id="PF08471">
    <property type="entry name" value="Ribonuc_red_2_N"/>
    <property type="match status" value="1"/>
</dbReference>
<feature type="domain" description="Ribonucleotide reductase class II vitamin B12-dependent N-terminal" evidence="16">
    <location>
        <begin position="63"/>
        <end position="155"/>
    </location>
</feature>
<gene>
    <name evidence="17" type="ORF">VE96_C0023G0010</name>
</gene>
<dbReference type="SUPFAM" id="SSF51998">
    <property type="entry name" value="PFL-like glycyl radical enzymes"/>
    <property type="match status" value="1"/>
</dbReference>
<evidence type="ECO:0000256" key="9">
    <source>
        <dbReference type="ARBA" id="ARBA00023157"/>
    </source>
</evidence>
<dbReference type="PANTHER" id="PTHR43371:SF1">
    <property type="entry name" value="RIBONUCLEOSIDE-DIPHOSPHATE REDUCTASE"/>
    <property type="match status" value="1"/>
</dbReference>
<evidence type="ECO:0000313" key="18">
    <source>
        <dbReference type="Proteomes" id="UP000034752"/>
    </source>
</evidence>
<keyword evidence="9" id="KW-1015">Disulfide bond</keyword>
<dbReference type="GO" id="GO:0031419">
    <property type="term" value="F:cobalamin binding"/>
    <property type="evidence" value="ECO:0007669"/>
    <property type="project" value="UniProtKB-KW"/>
</dbReference>
<accession>A0A0G1HZE4</accession>
<evidence type="ECO:0000259" key="16">
    <source>
        <dbReference type="Pfam" id="PF08471"/>
    </source>
</evidence>
<keyword evidence="5 13" id="KW-0846">Cobalamin</keyword>
<comment type="similarity">
    <text evidence="2 13">Belongs to the ribonucleoside diphosphate reductase class-2 family.</text>
</comment>
<comment type="cofactor">
    <cofactor evidence="1 13">
        <name>adenosylcob(III)alamin</name>
        <dbReference type="ChEBI" id="CHEBI:18408"/>
    </cofactor>
</comment>
<comment type="catalytic activity">
    <reaction evidence="12 13">
        <text>a 2'-deoxyribonucleoside 5'-diphosphate + [thioredoxin]-disulfide + H2O = a ribonucleoside 5'-diphosphate + [thioredoxin]-dithiol</text>
        <dbReference type="Rhea" id="RHEA:23252"/>
        <dbReference type="Rhea" id="RHEA-COMP:10698"/>
        <dbReference type="Rhea" id="RHEA-COMP:10700"/>
        <dbReference type="ChEBI" id="CHEBI:15377"/>
        <dbReference type="ChEBI" id="CHEBI:29950"/>
        <dbReference type="ChEBI" id="CHEBI:50058"/>
        <dbReference type="ChEBI" id="CHEBI:57930"/>
        <dbReference type="ChEBI" id="CHEBI:73316"/>
        <dbReference type="EC" id="1.17.4.1"/>
    </reaction>
</comment>
<feature type="domain" description="Ribonucleotide reductase large subunit C-terminal" evidence="15">
    <location>
        <begin position="176"/>
        <end position="662"/>
    </location>
</feature>
<feature type="region of interest" description="Disordered" evidence="14">
    <location>
        <begin position="1"/>
        <end position="32"/>
    </location>
</feature>
<name>A0A0G1HZE4_UNCK3</name>
<keyword evidence="7 13" id="KW-0547">Nucleotide-binding</keyword>
<reference evidence="17 18" key="1">
    <citation type="journal article" date="2015" name="Nature">
        <title>rRNA introns, odd ribosomes, and small enigmatic genomes across a large radiation of phyla.</title>
        <authorList>
            <person name="Brown C.T."/>
            <person name="Hug L.A."/>
            <person name="Thomas B.C."/>
            <person name="Sharon I."/>
            <person name="Castelle C.J."/>
            <person name="Singh A."/>
            <person name="Wilkins M.J."/>
            <person name="Williams K.H."/>
            <person name="Banfield J.F."/>
        </authorList>
    </citation>
    <scope>NUCLEOTIDE SEQUENCE [LARGE SCALE GENOMIC DNA]</scope>
</reference>
<evidence type="ECO:0000256" key="12">
    <source>
        <dbReference type="ARBA" id="ARBA00047754"/>
    </source>
</evidence>
<dbReference type="InterPro" id="IPR000788">
    <property type="entry name" value="RNR_lg_C"/>
</dbReference>
<comment type="function">
    <text evidence="11 13">Catalyzes the reduction of ribonucleotides to deoxyribonucleotides. May function to provide a pool of deoxyribonucleotide precursors for DNA repair during oxygen limitation and/or for immediate growth after restoration of oxygen.</text>
</comment>
<proteinExistence type="inferred from homology"/>
<dbReference type="GO" id="GO:0004748">
    <property type="term" value="F:ribonucleoside-diphosphate reductase activity, thioredoxin disulfide as acceptor"/>
    <property type="evidence" value="ECO:0007669"/>
    <property type="project" value="UniProtKB-EC"/>
</dbReference>
<dbReference type="InterPro" id="IPR013678">
    <property type="entry name" value="RNR_2_N"/>
</dbReference>
<evidence type="ECO:0000256" key="10">
    <source>
        <dbReference type="ARBA" id="ARBA00023285"/>
    </source>
</evidence>
<keyword evidence="8 13" id="KW-0560">Oxidoreductase</keyword>
<evidence type="ECO:0000259" key="15">
    <source>
        <dbReference type="Pfam" id="PF02867"/>
    </source>
</evidence>
<sequence>MDITPPQDINQSHERTGNGVHHARNEQSQNVAVATKKKPVGFSWERRFGDASRHPYDEITWERRDAKITKGDGSVVFEQHEVEIPSTWSQTATDIVVSKYFRGQLNTPAREQSVRQMIDRVAQTVARWGLAGGYFISAGDAERYAEDLTWLLVNQYASFNSPVWFNVGIYEKPQCSACFILSVEDDMQSILQWYRDEGMIFKMGSGSGLDVSKLRSSKEPLSVGGTSSGPVSFMKGADGVANTIRSGGKTRRAAKMVVMQVSHPDVKDFIYSKKIIEDYSKILVSSGIINDLDGGLFSPYTLLPYQNANNSVRVTDEFMRAVEEDLQWDLRAVKTGETIEKVRAREIMGWIADAAWHSADPGMQYDTTINRWNTASNTGRINASNPCSEYMHLDNSACNLASLNLVKFLRPDGTFDTTHFRHAVNTLILGQEILVSNSSYPTEKITKNAIAFRQLGLGYANLGSLLMTLGLPYDSDEGRLMCGQITSLMSGEAYRTSALIADIKGPYEGFAVNREPQLKVIDMHRAEADSLFAHATSVGIGDRTLQAASRVVWHEASELARIHGVRNAQVSVLAPTGTIAFMMDCSTTGIEPELALIKYKKLVGGGVLKLVNAQIQSALKRIGYNQEQIREINEYIVEHETIEGAPNLKPEHLAVFDCSFKATKGERSISADGSELRDAR</sequence>